<feature type="non-terminal residue" evidence="1">
    <location>
        <position position="1"/>
    </location>
</feature>
<dbReference type="OrthoDB" id="2336871at2759"/>
<name>A0A4P9W8R5_9FUNG</name>
<dbReference type="Proteomes" id="UP000269721">
    <property type="component" value="Unassembled WGS sequence"/>
</dbReference>
<proteinExistence type="predicted"/>
<evidence type="ECO:0000313" key="2">
    <source>
        <dbReference type="Proteomes" id="UP000269721"/>
    </source>
</evidence>
<accession>A0A4P9W8R5</accession>
<evidence type="ECO:0000313" key="1">
    <source>
        <dbReference type="EMBL" id="RKO88532.1"/>
    </source>
</evidence>
<sequence length="175" mass="18519">DFCKKTGQLSGNGTQIKSGFCSSTPQGSIPTVDNMVSTIIVSPANAAVVDAAKDLVVKIDTLNLETGFFDLAASQYYIVPQTLNKQGQIQGHQHITIQPLQTTSSAPDPKVFAFFKGLNDRAPDGRTLQVTVPAGTLTQNGLFRICSITGSDGHAPAIMPVAQRGSQDDCIRISV</sequence>
<protein>
    <submittedName>
        <fullName evidence="1">Uncharacterized protein</fullName>
    </submittedName>
</protein>
<dbReference type="InterPro" id="IPR053216">
    <property type="entry name" value="Appressorial_penetr-assoc"/>
</dbReference>
<reference evidence="2" key="1">
    <citation type="journal article" date="2018" name="Nat. Microbiol.">
        <title>Leveraging single-cell genomics to expand the fungal tree of life.</title>
        <authorList>
            <person name="Ahrendt S.R."/>
            <person name="Quandt C.A."/>
            <person name="Ciobanu D."/>
            <person name="Clum A."/>
            <person name="Salamov A."/>
            <person name="Andreopoulos B."/>
            <person name="Cheng J.F."/>
            <person name="Woyke T."/>
            <person name="Pelin A."/>
            <person name="Henrissat B."/>
            <person name="Reynolds N.K."/>
            <person name="Benny G.L."/>
            <person name="Smith M.E."/>
            <person name="James T.Y."/>
            <person name="Grigoriev I.V."/>
        </authorList>
    </citation>
    <scope>NUCLEOTIDE SEQUENCE [LARGE SCALE GENOMIC DNA]</scope>
</reference>
<keyword evidence="2" id="KW-1185">Reference proteome</keyword>
<dbReference type="PANTHER" id="PTHR34587">
    <property type="entry name" value="VWFA DOMAIN-CONTAINING PROTEIN"/>
    <property type="match status" value="1"/>
</dbReference>
<dbReference type="AlphaFoldDB" id="A0A4P9W8R5"/>
<dbReference type="EMBL" id="KZ996653">
    <property type="protein sequence ID" value="RKO88532.1"/>
    <property type="molecule type" value="Genomic_DNA"/>
</dbReference>
<organism evidence="1 2">
    <name type="scientific">Blyttiomyces helicus</name>
    <dbReference type="NCBI Taxonomy" id="388810"/>
    <lineage>
        <taxon>Eukaryota</taxon>
        <taxon>Fungi</taxon>
        <taxon>Fungi incertae sedis</taxon>
        <taxon>Chytridiomycota</taxon>
        <taxon>Chytridiomycota incertae sedis</taxon>
        <taxon>Chytridiomycetes</taxon>
        <taxon>Chytridiomycetes incertae sedis</taxon>
        <taxon>Blyttiomyces</taxon>
    </lineage>
</organism>
<gene>
    <name evidence="1" type="ORF">BDK51DRAFT_3463</name>
</gene>
<feature type="non-terminal residue" evidence="1">
    <location>
        <position position="175"/>
    </location>
</feature>
<dbReference type="PANTHER" id="PTHR34587:SF2">
    <property type="entry name" value="G-PROTEIN COUPLED RECEPTORS FAMILY 1 PROFILE DOMAIN-CONTAINING PROTEIN"/>
    <property type="match status" value="1"/>
</dbReference>